<gene>
    <name evidence="2" type="ORF">HGA15_07735</name>
</gene>
<dbReference type="Proteomes" id="UP000570678">
    <property type="component" value="Unassembled WGS sequence"/>
</dbReference>
<feature type="domain" description="DUF2510" evidence="1">
    <location>
        <begin position="28"/>
        <end position="54"/>
    </location>
</feature>
<dbReference type="InterPro" id="IPR018929">
    <property type="entry name" value="DUF2510"/>
</dbReference>
<accession>A0A846YEB0</accession>
<sequence length="55" mass="6433">MAVPLIVVVAGMTSSRPRPQQLPTAPQPGWYPDSWNRAQLRWFDGRRWTDQVQQR</sequence>
<protein>
    <submittedName>
        <fullName evidence="2">DUF2510 domain-containing protein</fullName>
    </submittedName>
</protein>
<evidence type="ECO:0000313" key="2">
    <source>
        <dbReference type="EMBL" id="NKY56052.1"/>
    </source>
</evidence>
<comment type="caution">
    <text evidence="2">The sequence shown here is derived from an EMBL/GenBank/DDBJ whole genome shotgun (WGS) entry which is preliminary data.</text>
</comment>
<evidence type="ECO:0000259" key="1">
    <source>
        <dbReference type="Pfam" id="PF10708"/>
    </source>
</evidence>
<evidence type="ECO:0000313" key="3">
    <source>
        <dbReference type="Proteomes" id="UP000570678"/>
    </source>
</evidence>
<proteinExistence type="predicted"/>
<keyword evidence="3" id="KW-1185">Reference proteome</keyword>
<name>A0A846YEB0_9NOCA</name>
<dbReference type="Pfam" id="PF10708">
    <property type="entry name" value="DUF2510"/>
    <property type="match status" value="1"/>
</dbReference>
<organism evidence="2 3">
    <name type="scientific">Nocardia flavorosea</name>
    <dbReference type="NCBI Taxonomy" id="53429"/>
    <lineage>
        <taxon>Bacteria</taxon>
        <taxon>Bacillati</taxon>
        <taxon>Actinomycetota</taxon>
        <taxon>Actinomycetes</taxon>
        <taxon>Mycobacteriales</taxon>
        <taxon>Nocardiaceae</taxon>
        <taxon>Nocardia</taxon>
    </lineage>
</organism>
<reference evidence="2 3" key="1">
    <citation type="submission" date="2020-04" db="EMBL/GenBank/DDBJ databases">
        <title>MicrobeNet Type strains.</title>
        <authorList>
            <person name="Nicholson A.C."/>
        </authorList>
    </citation>
    <scope>NUCLEOTIDE SEQUENCE [LARGE SCALE GENOMIC DNA]</scope>
    <source>
        <strain evidence="2 3">JCM 3332</strain>
    </source>
</reference>
<dbReference type="EMBL" id="JAAXOT010000003">
    <property type="protein sequence ID" value="NKY56052.1"/>
    <property type="molecule type" value="Genomic_DNA"/>
</dbReference>
<dbReference type="AlphaFoldDB" id="A0A846YEB0"/>